<sequence length="317" mass="34689">MPHKELYERINLELIQEWISEQKEETVHLDFKCVEQSSMGRADRKNLAKALSGFANSEGGIVVWGVDARANEDGIDCAQGIVDIDNVARFVSKLNEFTSEVSPSINGVLHKRVPTDGERGLAVTIVPESDSGPHMAKASLDQYFKRSGDKFLKMEHFEVADMFGKRKQAKLRLLVLPGLRDEHSSKLFLLRLINIGRGSAIAPSLRIMSDPPCISRSTYGIDGNCNRGLVSVITALAGNLVYGGNTNDVIHPGSHLDVDHIRIGAALIEEIEQGNRDITLHAYLSAVDSPSTHDQFQVSAIIGGTCDAESSSIFIPR</sequence>
<dbReference type="Proteomes" id="UP000231637">
    <property type="component" value="Chromosome"/>
</dbReference>
<protein>
    <submittedName>
        <fullName evidence="2">DNA-binding domain-containing protein</fullName>
    </submittedName>
</protein>
<dbReference type="InterPro" id="IPR007421">
    <property type="entry name" value="Schlafen_AlbA_2_dom"/>
</dbReference>
<name>A0A2K8LBD7_9PROT</name>
<dbReference type="AlphaFoldDB" id="A0A2K8LBD7"/>
<keyword evidence="2" id="KW-0238">DNA-binding</keyword>
<dbReference type="EMBL" id="CP018800">
    <property type="protein sequence ID" value="ATX81556.1"/>
    <property type="molecule type" value="Genomic_DNA"/>
</dbReference>
<dbReference type="RefSeq" id="WP_100265002.1">
    <property type="nucleotide sequence ID" value="NZ_CP018800.1"/>
</dbReference>
<accession>A0A2K8LBD7</accession>
<feature type="domain" description="Schlafen AlbA-2" evidence="1">
    <location>
        <begin position="25"/>
        <end position="153"/>
    </location>
</feature>
<gene>
    <name evidence="2" type="ORF">Ga0123462_0686</name>
</gene>
<evidence type="ECO:0000313" key="2">
    <source>
        <dbReference type="EMBL" id="ATX81556.1"/>
    </source>
</evidence>
<dbReference type="GO" id="GO:0003677">
    <property type="term" value="F:DNA binding"/>
    <property type="evidence" value="ECO:0007669"/>
    <property type="project" value="UniProtKB-KW"/>
</dbReference>
<dbReference type="OrthoDB" id="9768354at2"/>
<reference evidence="2 3" key="1">
    <citation type="submission" date="2016-12" db="EMBL/GenBank/DDBJ databases">
        <title>Isolation and genomic insights into novel planktonic Zetaproteobacteria from stratified waters of the Chesapeake Bay.</title>
        <authorList>
            <person name="McAllister S.M."/>
            <person name="Kato S."/>
            <person name="Chan C.S."/>
            <person name="Chiu B.K."/>
            <person name="Field E.K."/>
        </authorList>
    </citation>
    <scope>NUCLEOTIDE SEQUENCE [LARGE SCALE GENOMIC DNA]</scope>
    <source>
        <strain evidence="2 3">CP-8</strain>
    </source>
</reference>
<proteinExistence type="predicted"/>
<evidence type="ECO:0000313" key="3">
    <source>
        <dbReference type="Proteomes" id="UP000231637"/>
    </source>
</evidence>
<dbReference type="Pfam" id="PF04326">
    <property type="entry name" value="SLFN_AlbA_2"/>
    <property type="match status" value="1"/>
</dbReference>
<dbReference type="InterPro" id="IPR038461">
    <property type="entry name" value="Schlafen_AlbA_2_dom_sf"/>
</dbReference>
<evidence type="ECO:0000259" key="1">
    <source>
        <dbReference type="Pfam" id="PF04326"/>
    </source>
</evidence>
<dbReference type="KEGG" id="mfn:Ga0123462_0686"/>
<organism evidence="2 3">
    <name type="scientific">Mariprofundus ferrinatatus</name>
    <dbReference type="NCBI Taxonomy" id="1921087"/>
    <lineage>
        <taxon>Bacteria</taxon>
        <taxon>Pseudomonadati</taxon>
        <taxon>Pseudomonadota</taxon>
        <taxon>Candidatius Mariprofundia</taxon>
        <taxon>Mariprofundales</taxon>
        <taxon>Mariprofundaceae</taxon>
        <taxon>Mariprofundus</taxon>
    </lineage>
</organism>
<dbReference type="Gene3D" id="3.30.950.30">
    <property type="entry name" value="Schlafen, AAA domain"/>
    <property type="match status" value="1"/>
</dbReference>
<keyword evidence="3" id="KW-1185">Reference proteome</keyword>